<dbReference type="AlphaFoldDB" id="A0A7W7KAH4"/>
<evidence type="ECO:0008006" key="3">
    <source>
        <dbReference type="Google" id="ProtNLM"/>
    </source>
</evidence>
<evidence type="ECO:0000313" key="1">
    <source>
        <dbReference type="EMBL" id="MBB4859181.1"/>
    </source>
</evidence>
<evidence type="ECO:0000313" key="2">
    <source>
        <dbReference type="Proteomes" id="UP000555448"/>
    </source>
</evidence>
<comment type="caution">
    <text evidence="1">The sequence shown here is derived from an EMBL/GenBank/DDBJ whole genome shotgun (WGS) entry which is preliminary data.</text>
</comment>
<gene>
    <name evidence="1" type="ORF">HNO88_002510</name>
</gene>
<accession>A0A7W7KAH4</accession>
<dbReference type="EMBL" id="JACHLR010000010">
    <property type="protein sequence ID" value="MBB4859181.1"/>
    <property type="molecule type" value="Genomic_DNA"/>
</dbReference>
<dbReference type="Proteomes" id="UP000555448">
    <property type="component" value="Unassembled WGS sequence"/>
</dbReference>
<reference evidence="1 2" key="1">
    <citation type="submission" date="2020-08" db="EMBL/GenBank/DDBJ databases">
        <title>Functional genomics of gut bacteria from endangered species of beetles.</title>
        <authorList>
            <person name="Carlos-Shanley C."/>
        </authorList>
    </citation>
    <scope>NUCLEOTIDE SEQUENCE [LARGE SCALE GENOMIC DNA]</scope>
    <source>
        <strain evidence="1 2">S00245</strain>
    </source>
</reference>
<protein>
    <recommendedName>
        <fullName evidence="3">Ribbon-helix-helix protein CopG domain-containing protein</fullName>
    </recommendedName>
</protein>
<keyword evidence="2" id="KW-1185">Reference proteome</keyword>
<sequence>MAGDRGFQRHTGVSRALPVDAFALAAYNGVAIQKPGAFIFEGGLMNTKRQVLTVRVTPAERDALSRAAEARGKTVSECLRLAVAFGLPFVQSGHGLDLYRVIANIEYLQAAIETIIAREHSDVTERLLDVAIERMEQFHA</sequence>
<proteinExistence type="predicted"/>
<dbReference type="RefSeq" id="WP_184245567.1">
    <property type="nucleotide sequence ID" value="NZ_JACHLR010000010.1"/>
</dbReference>
<organism evidence="1 2">
    <name type="scientific">Novosphingobium chloroacetimidivorans</name>
    <dbReference type="NCBI Taxonomy" id="1428314"/>
    <lineage>
        <taxon>Bacteria</taxon>
        <taxon>Pseudomonadati</taxon>
        <taxon>Pseudomonadota</taxon>
        <taxon>Alphaproteobacteria</taxon>
        <taxon>Sphingomonadales</taxon>
        <taxon>Sphingomonadaceae</taxon>
        <taxon>Novosphingobium</taxon>
    </lineage>
</organism>
<name>A0A7W7KAH4_9SPHN</name>